<sequence length="89" mass="10214">MYIWLLLILALISLACFSESKVPRKKLKLLLSFGAAMSLSVLMEAVTYMFVERHVLEGLLVVIVYFVIPLITFIPGQLLLFDIRLFHQD</sequence>
<protein>
    <submittedName>
        <fullName evidence="3">Uncharacterized protein</fullName>
    </submittedName>
</protein>
<dbReference type="AlphaFoldDB" id="A0A1I6QH29"/>
<dbReference type="OrthoDB" id="2974516at2"/>
<organism evidence="3 4">
    <name type="scientific">Halolactibacillus miurensis</name>
    <dbReference type="NCBI Taxonomy" id="306541"/>
    <lineage>
        <taxon>Bacteria</taxon>
        <taxon>Bacillati</taxon>
        <taxon>Bacillota</taxon>
        <taxon>Bacilli</taxon>
        <taxon>Bacillales</taxon>
        <taxon>Bacillaceae</taxon>
        <taxon>Halolactibacillus</taxon>
    </lineage>
</organism>
<dbReference type="STRING" id="306541.SAMN05421668_104153"/>
<gene>
    <name evidence="2" type="ORF">HMI01_03560</name>
    <name evidence="3" type="ORF">SAMN05421668_104153</name>
</gene>
<reference evidence="3 4" key="1">
    <citation type="submission" date="2016-10" db="EMBL/GenBank/DDBJ databases">
        <authorList>
            <person name="de Groot N.N."/>
        </authorList>
    </citation>
    <scope>NUCLEOTIDE SEQUENCE [LARGE SCALE GENOMIC DNA]</scope>
    <source>
        <strain evidence="3 4">DSM 17074</strain>
    </source>
</reference>
<feature type="transmembrane region" description="Helical" evidence="1">
    <location>
        <begin position="58"/>
        <end position="80"/>
    </location>
</feature>
<evidence type="ECO:0000313" key="4">
    <source>
        <dbReference type="Proteomes" id="UP000199139"/>
    </source>
</evidence>
<keyword evidence="1" id="KW-1133">Transmembrane helix</keyword>
<dbReference type="Proteomes" id="UP000199139">
    <property type="component" value="Unassembled WGS sequence"/>
</dbReference>
<evidence type="ECO:0000313" key="5">
    <source>
        <dbReference type="Proteomes" id="UP000321773"/>
    </source>
</evidence>
<dbReference type="Proteomes" id="UP000321773">
    <property type="component" value="Unassembled WGS sequence"/>
</dbReference>
<name>A0A1I6QH29_9BACI</name>
<keyword evidence="1" id="KW-0812">Transmembrane</keyword>
<keyword evidence="1" id="KW-0472">Membrane</keyword>
<keyword evidence="5" id="KW-1185">Reference proteome</keyword>
<evidence type="ECO:0000256" key="1">
    <source>
        <dbReference type="SAM" id="Phobius"/>
    </source>
</evidence>
<feature type="transmembrane region" description="Helical" evidence="1">
    <location>
        <begin position="28"/>
        <end position="51"/>
    </location>
</feature>
<dbReference type="EMBL" id="FPAI01000004">
    <property type="protein sequence ID" value="SFS51783.1"/>
    <property type="molecule type" value="Genomic_DNA"/>
</dbReference>
<accession>A0A1I6QH29</accession>
<dbReference type="EMBL" id="BJWJ01000003">
    <property type="protein sequence ID" value="GEM03368.1"/>
    <property type="molecule type" value="Genomic_DNA"/>
</dbReference>
<evidence type="ECO:0000313" key="2">
    <source>
        <dbReference type="EMBL" id="GEM03368.1"/>
    </source>
</evidence>
<dbReference type="RefSeq" id="WP_062320014.1">
    <property type="nucleotide sequence ID" value="NZ_BJWJ01000003.1"/>
</dbReference>
<reference evidence="2 5" key="2">
    <citation type="submission" date="2019-07" db="EMBL/GenBank/DDBJ databases">
        <title>Whole genome shotgun sequence of Halolactibacillus miurensis NBRC 100873.</title>
        <authorList>
            <person name="Hosoyama A."/>
            <person name="Uohara A."/>
            <person name="Ohji S."/>
            <person name="Ichikawa N."/>
        </authorList>
    </citation>
    <scope>NUCLEOTIDE SEQUENCE [LARGE SCALE GENOMIC DNA]</scope>
    <source>
        <strain evidence="2 5">NBRC 100873</strain>
    </source>
</reference>
<proteinExistence type="predicted"/>
<evidence type="ECO:0000313" key="3">
    <source>
        <dbReference type="EMBL" id="SFS51783.1"/>
    </source>
</evidence>